<dbReference type="PRINTS" id="PR00387">
    <property type="entry name" value="PDIESTERASE1"/>
</dbReference>
<evidence type="ECO:0000256" key="4">
    <source>
        <dbReference type="PIRSR" id="PIRSR623088-2"/>
    </source>
</evidence>
<keyword evidence="1 5" id="KW-0479">Metal-binding</keyword>
<dbReference type="EMBL" id="HBGA01122981">
    <property type="protein sequence ID" value="CAD9034200.1"/>
    <property type="molecule type" value="Transcribed_RNA"/>
</dbReference>
<dbReference type="InterPro" id="IPR003607">
    <property type="entry name" value="HD/PDEase_dom"/>
</dbReference>
<evidence type="ECO:0000256" key="1">
    <source>
        <dbReference type="ARBA" id="ARBA00022723"/>
    </source>
</evidence>
<accession>A0A7S1NPF8</accession>
<keyword evidence="2 6" id="KW-0378">Hydrolase</keyword>
<evidence type="ECO:0000313" key="9">
    <source>
        <dbReference type="EMBL" id="CAD9034200.1"/>
    </source>
</evidence>
<feature type="binding site" evidence="5">
    <location>
        <position position="392"/>
    </location>
    <ligand>
        <name>Zn(2+)</name>
        <dbReference type="ChEBI" id="CHEBI:29105"/>
        <label>1</label>
    </ligand>
</feature>
<dbReference type="PANTHER" id="PTHR11347">
    <property type="entry name" value="CYCLIC NUCLEOTIDE PHOSPHODIESTERASE"/>
    <property type="match status" value="1"/>
</dbReference>
<dbReference type="PROSITE" id="PS51845">
    <property type="entry name" value="PDEASE_I_2"/>
    <property type="match status" value="1"/>
</dbReference>
<dbReference type="AlphaFoldDB" id="A0A7S1NPF8"/>
<feature type="active site" description="Proton donor" evidence="3">
    <location>
        <position position="350"/>
    </location>
</feature>
<dbReference type="InterPro" id="IPR002073">
    <property type="entry name" value="PDEase_catalytic_dom"/>
</dbReference>
<comment type="cofactor">
    <cofactor evidence="6">
        <name>a divalent metal cation</name>
        <dbReference type="ChEBI" id="CHEBI:60240"/>
    </cofactor>
    <text evidence="6">Binds 2 divalent metal cations per subunit. Site 1 may preferentially bind zinc ions, while site 2 has a preference for magnesium and/or manganese ions.</text>
</comment>
<gene>
    <name evidence="9" type="ORF">EGYM00392_LOCUS45350</name>
</gene>
<feature type="binding site" evidence="4">
    <location>
        <position position="504"/>
    </location>
    <ligand>
        <name>AMP</name>
        <dbReference type="ChEBI" id="CHEBI:456215"/>
    </ligand>
</feature>
<feature type="binding site" evidence="4">
    <location>
        <begin position="350"/>
        <end position="354"/>
    </location>
    <ligand>
        <name>AMP</name>
        <dbReference type="ChEBI" id="CHEBI:456215"/>
    </ligand>
</feature>
<dbReference type="SUPFAM" id="SSF109604">
    <property type="entry name" value="HD-domain/PDEase-like"/>
    <property type="match status" value="1"/>
</dbReference>
<feature type="domain" description="PDEase" evidence="8">
    <location>
        <begin position="264"/>
        <end position="598"/>
    </location>
</feature>
<feature type="binding site" evidence="5">
    <location>
        <position position="354"/>
    </location>
    <ligand>
        <name>Zn(2+)</name>
        <dbReference type="ChEBI" id="CHEBI:29105"/>
        <label>1</label>
    </ligand>
</feature>
<evidence type="ECO:0000256" key="2">
    <source>
        <dbReference type="ARBA" id="ARBA00022801"/>
    </source>
</evidence>
<evidence type="ECO:0000259" key="8">
    <source>
        <dbReference type="PROSITE" id="PS51845"/>
    </source>
</evidence>
<evidence type="ECO:0000256" key="5">
    <source>
        <dbReference type="PIRSR" id="PIRSR623088-3"/>
    </source>
</evidence>
<comment type="similarity">
    <text evidence="6">Belongs to the cyclic nucleotide phosphodiesterase family.</text>
</comment>
<evidence type="ECO:0000256" key="7">
    <source>
        <dbReference type="SAM" id="Coils"/>
    </source>
</evidence>
<organism evidence="9">
    <name type="scientific">Eutreptiella gymnastica</name>
    <dbReference type="NCBI Taxonomy" id="73025"/>
    <lineage>
        <taxon>Eukaryota</taxon>
        <taxon>Discoba</taxon>
        <taxon>Euglenozoa</taxon>
        <taxon>Euglenida</taxon>
        <taxon>Spirocuta</taxon>
        <taxon>Euglenophyceae</taxon>
        <taxon>Eutreptiales</taxon>
        <taxon>Eutreptiaceae</taxon>
        <taxon>Eutreptiella</taxon>
    </lineage>
</organism>
<dbReference type="SMART" id="SM00471">
    <property type="entry name" value="HDc"/>
    <property type="match status" value="1"/>
</dbReference>
<dbReference type="InterPro" id="IPR023174">
    <property type="entry name" value="PDEase_CS"/>
</dbReference>
<dbReference type="EC" id="3.1.4.-" evidence="6"/>
<feature type="binding site" evidence="4">
    <location>
        <position position="393"/>
    </location>
    <ligand>
        <name>AMP</name>
        <dbReference type="ChEBI" id="CHEBI:456215"/>
    </ligand>
</feature>
<feature type="coiled-coil region" evidence="7">
    <location>
        <begin position="131"/>
        <end position="186"/>
    </location>
</feature>
<reference evidence="9" key="1">
    <citation type="submission" date="2021-01" db="EMBL/GenBank/DDBJ databases">
        <authorList>
            <person name="Corre E."/>
            <person name="Pelletier E."/>
            <person name="Niang G."/>
            <person name="Scheremetjew M."/>
            <person name="Finn R."/>
            <person name="Kale V."/>
            <person name="Holt S."/>
            <person name="Cochrane G."/>
            <person name="Meng A."/>
            <person name="Brown T."/>
            <person name="Cohen L."/>
        </authorList>
    </citation>
    <scope>NUCLEOTIDE SEQUENCE</scope>
    <source>
        <strain evidence="9">NIES-381</strain>
    </source>
</reference>
<dbReference type="GO" id="GO:0046872">
    <property type="term" value="F:metal ion binding"/>
    <property type="evidence" value="ECO:0007669"/>
    <property type="project" value="UniProtKB-KW"/>
</dbReference>
<feature type="binding site" evidence="5">
    <location>
        <position position="393"/>
    </location>
    <ligand>
        <name>Zn(2+)</name>
        <dbReference type="ChEBI" id="CHEBI:29105"/>
        <label>1</label>
    </ligand>
</feature>
<dbReference type="InterPro" id="IPR023088">
    <property type="entry name" value="PDEase"/>
</dbReference>
<proteinExistence type="inferred from homology"/>
<dbReference type="InterPro" id="IPR036971">
    <property type="entry name" value="PDEase_catalytic_dom_sf"/>
</dbReference>
<dbReference type="PROSITE" id="PS00126">
    <property type="entry name" value="PDEASE_I_1"/>
    <property type="match status" value="1"/>
</dbReference>
<protein>
    <recommendedName>
        <fullName evidence="6">Phosphodiesterase</fullName>
        <ecNumber evidence="6">3.1.4.-</ecNumber>
    </recommendedName>
</protein>
<dbReference type="Pfam" id="PF00233">
    <property type="entry name" value="PDEase_I"/>
    <property type="match status" value="1"/>
</dbReference>
<feature type="binding site" evidence="5">
    <location>
        <position position="504"/>
    </location>
    <ligand>
        <name>Zn(2+)</name>
        <dbReference type="ChEBI" id="CHEBI:29105"/>
        <label>1</label>
    </ligand>
</feature>
<feature type="binding site" evidence="5">
    <location>
        <position position="393"/>
    </location>
    <ligand>
        <name>Zn(2+)</name>
        <dbReference type="ChEBI" id="CHEBI:29105"/>
        <label>2</label>
    </ligand>
</feature>
<dbReference type="CDD" id="cd00077">
    <property type="entry name" value="HDc"/>
    <property type="match status" value="1"/>
</dbReference>
<dbReference type="Gene3D" id="1.10.1300.10">
    <property type="entry name" value="3'5'-cyclic nucleotide phosphodiesterase, catalytic domain"/>
    <property type="match status" value="1"/>
</dbReference>
<dbReference type="GO" id="GO:0007165">
    <property type="term" value="P:signal transduction"/>
    <property type="evidence" value="ECO:0007669"/>
    <property type="project" value="InterPro"/>
</dbReference>
<evidence type="ECO:0000256" key="3">
    <source>
        <dbReference type="PIRSR" id="PIRSR623088-1"/>
    </source>
</evidence>
<dbReference type="GO" id="GO:0004114">
    <property type="term" value="F:3',5'-cyclic-nucleotide phosphodiesterase activity"/>
    <property type="evidence" value="ECO:0007669"/>
    <property type="project" value="InterPro"/>
</dbReference>
<sequence>MLAELLRVPTLYTDCGGDCIVRCALGDDTQSVHISTVNQKNAYYTTKFEESSLQNIKGKLSWQEFVTHLVNSFNNNSVTVEFGGEITNVKVGDLKFSLSREQVAHGVYKMARDLMESVQIRTESKFGENLIQEFSEKEVSLKSDIVRAERRKEELRQQIFYAEADEKAAIEEYNRLQDQLSDASKMWDAFCDQKGIDAQNEDASLPLEPDFSKPLGRRGNVEQECRNYDGTLLKMIKSKFTPLSDDDAMNGEDGSWARTIIPYTTSKYQEHLKALPVGGQQMCLKVIDKLDQWDYNVWVLQDLANQGALFYTAYAIFCSHDFFRRFNIDEQIAMNFFTQVEAGYHPAPYHNSMHGADVCHVVNYILTKGGLREKARLTDEDCLAIVIAGMIHDYDHPGLNNNFHIKCQSYLATLYNDRAILENHHLAEVFDLVKDPKFDIFHGLSPVQRRDVRETMIEMVTSTDMGLHQKIFGNWKRRIKQDHDLYKTRDSQNQAMVMAIKMADISNCGRPTNLYLKWSMKLIEEFFMQGDNEKARGDPISPFMDRMAPSMSKSQLAFMSFVVVPMYESVAEFLPNIHFTVDHAEENKQYWNEHDDTV</sequence>
<keyword evidence="7" id="KW-0175">Coiled coil</keyword>
<evidence type="ECO:0000256" key="6">
    <source>
        <dbReference type="RuleBase" id="RU363067"/>
    </source>
</evidence>
<feature type="binding site" evidence="4">
    <location>
        <position position="555"/>
    </location>
    <ligand>
        <name>AMP</name>
        <dbReference type="ChEBI" id="CHEBI:456215"/>
    </ligand>
</feature>
<name>A0A7S1NPF8_9EUGL</name>